<dbReference type="EMBL" id="FUEG01000022">
    <property type="protein sequence ID" value="SJL14178.1"/>
    <property type="molecule type" value="Genomic_DNA"/>
</dbReference>
<dbReference type="STRING" id="47428.A0A284RZI8"/>
<reference evidence="7" key="1">
    <citation type="journal article" date="2017" name="Nat. Ecol. Evol.">
        <title>Genome expansion and lineage-specific genetic innovations in the forest pathogenic fungi Armillaria.</title>
        <authorList>
            <person name="Sipos G."/>
            <person name="Prasanna A.N."/>
            <person name="Walter M.C."/>
            <person name="O'Connor E."/>
            <person name="Balint B."/>
            <person name="Krizsan K."/>
            <person name="Kiss B."/>
            <person name="Hess J."/>
            <person name="Varga T."/>
            <person name="Slot J."/>
            <person name="Riley R."/>
            <person name="Boka B."/>
            <person name="Rigling D."/>
            <person name="Barry K."/>
            <person name="Lee J."/>
            <person name="Mihaltcheva S."/>
            <person name="LaButti K."/>
            <person name="Lipzen A."/>
            <person name="Waldron R."/>
            <person name="Moloney N.M."/>
            <person name="Sperisen C."/>
            <person name="Kredics L."/>
            <person name="Vagvoelgyi C."/>
            <person name="Patrignani A."/>
            <person name="Fitzpatrick D."/>
            <person name="Nagy I."/>
            <person name="Doyle S."/>
            <person name="Anderson J.B."/>
            <person name="Grigoriev I.V."/>
            <person name="Gueldener U."/>
            <person name="Muensterkoetter M."/>
            <person name="Nagy L.G."/>
        </authorList>
    </citation>
    <scope>NUCLEOTIDE SEQUENCE [LARGE SCALE GENOMIC DNA]</scope>
    <source>
        <strain evidence="7">C18/9</strain>
    </source>
</reference>
<gene>
    <name evidence="6" type="ORF">ARMOST_17633</name>
</gene>
<dbReference type="InterPro" id="IPR002893">
    <property type="entry name" value="Znf_MYND"/>
</dbReference>
<name>A0A284RZI8_ARMOS</name>
<dbReference type="AlphaFoldDB" id="A0A284RZI8"/>
<dbReference type="GO" id="GO:0008270">
    <property type="term" value="F:zinc ion binding"/>
    <property type="evidence" value="ECO:0007669"/>
    <property type="project" value="UniProtKB-KW"/>
</dbReference>
<evidence type="ECO:0000259" key="5">
    <source>
        <dbReference type="PROSITE" id="PS50865"/>
    </source>
</evidence>
<dbReference type="SUPFAM" id="SSF144232">
    <property type="entry name" value="HIT/MYND zinc finger-like"/>
    <property type="match status" value="1"/>
</dbReference>
<accession>A0A284RZI8</accession>
<dbReference type="OMA" id="HHAVIFI"/>
<evidence type="ECO:0000256" key="4">
    <source>
        <dbReference type="PROSITE-ProRule" id="PRU00134"/>
    </source>
</evidence>
<keyword evidence="3" id="KW-0862">Zinc</keyword>
<dbReference type="Pfam" id="PF01753">
    <property type="entry name" value="zf-MYND"/>
    <property type="match status" value="1"/>
</dbReference>
<dbReference type="PROSITE" id="PS50865">
    <property type="entry name" value="ZF_MYND_2"/>
    <property type="match status" value="1"/>
</dbReference>
<organism evidence="6 7">
    <name type="scientific">Armillaria ostoyae</name>
    <name type="common">Armillaria root rot fungus</name>
    <dbReference type="NCBI Taxonomy" id="47428"/>
    <lineage>
        <taxon>Eukaryota</taxon>
        <taxon>Fungi</taxon>
        <taxon>Dikarya</taxon>
        <taxon>Basidiomycota</taxon>
        <taxon>Agaricomycotina</taxon>
        <taxon>Agaricomycetes</taxon>
        <taxon>Agaricomycetidae</taxon>
        <taxon>Agaricales</taxon>
        <taxon>Marasmiineae</taxon>
        <taxon>Physalacriaceae</taxon>
        <taxon>Armillaria</taxon>
    </lineage>
</organism>
<sequence>MEKLIASTVSRLDLTFHTDTSTQKSAKDGSYEAMTALALQVTKSQRAYRAFFRVMEENLKFDTTSIQDMKRGRLPLVPSLDPKDVLNISCSSMLAMATHLRNQFIQPILADITSSIVALIPAISFWLCLFCEQIILPSRTPEFTFIDFHHAVVFTLGWTTRQNQVTMEPKLVTDYLPFLWFHPPPGCTKYDLDDARALFTAVNHVSITCDESLRELFVHRFEEHSTLTANLIVQFIVDEFAHIPEESDTMLLYQSFSTVISCAFYFACESLSIHAALLKNNILKWMCLAFRFVTRRVRFTYLTLPFATRCVDQGLVYIIRIIQDGHSYIYQLLGYDILLYMFKALRNLHAHPELINQQNKIFKTSVEDHTVTIVHVFIFNFVYASILKRSKRAIFKIQQHVDGFLESQDPGLKQVCKAWSKFVDVASYRSDIFRSISDSFCGNDQCPGTSAREFMVCSGCQFTLYCSRTCQRDDWSRPSTSHRALCAEIRQIRVDGGPLPMSLSDHRAYEKFNIRCLKYHKQPSQWQELLDKYIVENGDPDPLWPMLWVLEYHSVSVEPDIYIESSEQCVEDIDPEILAKAREGAGTLVYCIIPDGQDTVGKVEFIAS</sequence>
<evidence type="ECO:0000256" key="1">
    <source>
        <dbReference type="ARBA" id="ARBA00022723"/>
    </source>
</evidence>
<proteinExistence type="predicted"/>
<keyword evidence="2 4" id="KW-0863">Zinc-finger</keyword>
<keyword evidence="1" id="KW-0479">Metal-binding</keyword>
<evidence type="ECO:0000313" key="7">
    <source>
        <dbReference type="Proteomes" id="UP000219338"/>
    </source>
</evidence>
<dbReference type="Gene3D" id="6.10.140.2220">
    <property type="match status" value="1"/>
</dbReference>
<dbReference type="OrthoDB" id="2996621at2759"/>
<protein>
    <recommendedName>
        <fullName evidence="5">MYND-type domain-containing protein</fullName>
    </recommendedName>
</protein>
<evidence type="ECO:0000256" key="3">
    <source>
        <dbReference type="ARBA" id="ARBA00022833"/>
    </source>
</evidence>
<keyword evidence="7" id="KW-1185">Reference proteome</keyword>
<dbReference type="Proteomes" id="UP000219338">
    <property type="component" value="Unassembled WGS sequence"/>
</dbReference>
<evidence type="ECO:0000313" key="6">
    <source>
        <dbReference type="EMBL" id="SJL14178.1"/>
    </source>
</evidence>
<evidence type="ECO:0000256" key="2">
    <source>
        <dbReference type="ARBA" id="ARBA00022771"/>
    </source>
</evidence>
<feature type="domain" description="MYND-type" evidence="5">
    <location>
        <begin position="438"/>
        <end position="486"/>
    </location>
</feature>